<feature type="region of interest" description="Disordered" evidence="1">
    <location>
        <begin position="1"/>
        <end position="56"/>
    </location>
</feature>
<protein>
    <submittedName>
        <fullName evidence="2">Unannotated protein</fullName>
    </submittedName>
</protein>
<sequence length="201" mass="21074">MNAGDSALRSERHGLLSSGAPTATAPACGPLIDSSGGDGDEDRAARGRELREEGVERDARLEDLVDAPTAAGQQTPLGVGSGVAGVNAHALVARHIEQQRQEPLEPRALRDGDLVAAVRNGRLPVHLGLRWRPVPVLENEALANAVDEELADGALLGQPGALEEQLHHDTSHASAPTSATTRTETVTSNRVCDSISRRCLS</sequence>
<feature type="compositionally biased region" description="Low complexity" evidence="1">
    <location>
        <begin position="172"/>
        <end position="187"/>
    </location>
</feature>
<dbReference type="AlphaFoldDB" id="A0A6J7I9Z9"/>
<evidence type="ECO:0000313" key="2">
    <source>
        <dbReference type="EMBL" id="CAB4927913.1"/>
    </source>
</evidence>
<feature type="compositionally biased region" description="Basic and acidic residues" evidence="1">
    <location>
        <begin position="42"/>
        <end position="56"/>
    </location>
</feature>
<proteinExistence type="predicted"/>
<accession>A0A6J7I9Z9</accession>
<feature type="region of interest" description="Disordered" evidence="1">
    <location>
        <begin position="166"/>
        <end position="187"/>
    </location>
</feature>
<name>A0A6J7I9Z9_9ZZZZ</name>
<evidence type="ECO:0000256" key="1">
    <source>
        <dbReference type="SAM" id="MobiDB-lite"/>
    </source>
</evidence>
<organism evidence="2">
    <name type="scientific">freshwater metagenome</name>
    <dbReference type="NCBI Taxonomy" id="449393"/>
    <lineage>
        <taxon>unclassified sequences</taxon>
        <taxon>metagenomes</taxon>
        <taxon>ecological metagenomes</taxon>
    </lineage>
</organism>
<dbReference type="EMBL" id="CAFBMS010000114">
    <property type="protein sequence ID" value="CAB4927913.1"/>
    <property type="molecule type" value="Genomic_DNA"/>
</dbReference>
<reference evidence="2" key="1">
    <citation type="submission" date="2020-05" db="EMBL/GenBank/DDBJ databases">
        <authorList>
            <person name="Chiriac C."/>
            <person name="Salcher M."/>
            <person name="Ghai R."/>
            <person name="Kavagutti S V."/>
        </authorList>
    </citation>
    <scope>NUCLEOTIDE SEQUENCE</scope>
</reference>
<gene>
    <name evidence="2" type="ORF">UFOPK3614_01219</name>
</gene>